<dbReference type="HOGENOM" id="CLU_158159_0_0_1"/>
<evidence type="ECO:0000256" key="1">
    <source>
        <dbReference type="SAM" id="MobiDB-lite"/>
    </source>
</evidence>
<accession>K1V7E0</accession>
<feature type="compositionally biased region" description="Basic and acidic residues" evidence="1">
    <location>
        <begin position="86"/>
        <end position="106"/>
    </location>
</feature>
<feature type="region of interest" description="Disordered" evidence="1">
    <location>
        <begin position="1"/>
        <end position="106"/>
    </location>
</feature>
<gene>
    <name evidence="2" type="ORF">A1Q2_05796</name>
</gene>
<evidence type="ECO:0000313" key="2">
    <source>
        <dbReference type="EMBL" id="EKC99919.1"/>
    </source>
</evidence>
<sequence length="106" mass="11643">MVDSTPPSSSANTPKREMDIDERDEHERHYSSGSDEGEPGASDTELDEAEPIETGQATPPLVEGEAGPSTSTHLAPSNRSKKARRPKDGLYESEIVHRWNRGELED</sequence>
<protein>
    <submittedName>
        <fullName evidence="2">Uncharacterized protein</fullName>
    </submittedName>
</protein>
<organism evidence="2 3">
    <name type="scientific">Trichosporon asahii var. asahii (strain CBS 8904)</name>
    <name type="common">Yeast</name>
    <dbReference type="NCBI Taxonomy" id="1220162"/>
    <lineage>
        <taxon>Eukaryota</taxon>
        <taxon>Fungi</taxon>
        <taxon>Dikarya</taxon>
        <taxon>Basidiomycota</taxon>
        <taxon>Agaricomycotina</taxon>
        <taxon>Tremellomycetes</taxon>
        <taxon>Trichosporonales</taxon>
        <taxon>Trichosporonaceae</taxon>
        <taxon>Trichosporon</taxon>
    </lineage>
</organism>
<comment type="caution">
    <text evidence="2">The sequence shown here is derived from an EMBL/GenBank/DDBJ whole genome shotgun (WGS) entry which is preliminary data.</text>
</comment>
<evidence type="ECO:0000313" key="3">
    <source>
        <dbReference type="Proteomes" id="UP000006757"/>
    </source>
</evidence>
<feature type="compositionally biased region" description="Basic and acidic residues" evidence="1">
    <location>
        <begin position="14"/>
        <end position="30"/>
    </location>
</feature>
<name>K1V7E0_TRIAC</name>
<feature type="compositionally biased region" description="Polar residues" evidence="1">
    <location>
        <begin position="1"/>
        <end position="13"/>
    </location>
</feature>
<feature type="compositionally biased region" description="Polar residues" evidence="1">
    <location>
        <begin position="68"/>
        <end position="78"/>
    </location>
</feature>
<dbReference type="InParanoid" id="K1V7E0"/>
<dbReference type="AlphaFoldDB" id="K1V7E0"/>
<dbReference type="EMBL" id="AMBO01000356">
    <property type="protein sequence ID" value="EKC99919.1"/>
    <property type="molecule type" value="Genomic_DNA"/>
</dbReference>
<keyword evidence="3" id="KW-1185">Reference proteome</keyword>
<reference evidence="2 3" key="1">
    <citation type="journal article" date="2012" name="Eukaryot. Cell">
        <title>Genome sequence of the Trichosporon asahii environmental strain CBS 8904.</title>
        <authorList>
            <person name="Yang R.Y."/>
            <person name="Li H.T."/>
            <person name="Zhu H."/>
            <person name="Zhou G.P."/>
            <person name="Wang M."/>
            <person name="Wang L."/>
        </authorList>
    </citation>
    <scope>NUCLEOTIDE SEQUENCE [LARGE SCALE GENOMIC DNA]</scope>
    <source>
        <strain evidence="2 3">CBS 8904</strain>
    </source>
</reference>
<proteinExistence type="predicted"/>
<dbReference type="Proteomes" id="UP000006757">
    <property type="component" value="Unassembled WGS sequence"/>
</dbReference>